<gene>
    <name evidence="1" type="ORF">JETT_1740</name>
</gene>
<dbReference type="AlphaFoldDB" id="A0A533QH95"/>
<proteinExistence type="predicted"/>
<dbReference type="Proteomes" id="UP000319783">
    <property type="component" value="Unassembled WGS sequence"/>
</dbReference>
<comment type="caution">
    <text evidence="1">The sequence shown here is derived from an EMBL/GenBank/DDBJ whole genome shotgun (WGS) entry which is preliminary data.</text>
</comment>
<evidence type="ECO:0000313" key="1">
    <source>
        <dbReference type="EMBL" id="TLD42031.1"/>
    </source>
</evidence>
<sequence length="39" mass="4517">MKQTTGIEKCYSILAASQLTHKKCMSQKYNTLVKEVKKR</sequence>
<accession>A0A533QH95</accession>
<name>A0A533QH95_9BACT</name>
<evidence type="ECO:0000313" key="2">
    <source>
        <dbReference type="Proteomes" id="UP000319783"/>
    </source>
</evidence>
<dbReference type="EMBL" id="SULG01000030">
    <property type="protein sequence ID" value="TLD42031.1"/>
    <property type="molecule type" value="Genomic_DNA"/>
</dbReference>
<protein>
    <submittedName>
        <fullName evidence="1">Uncharacterized protein</fullName>
    </submittedName>
</protein>
<organism evidence="1 2">
    <name type="scientific">Candidatus Jettenia ecosi</name>
    <dbReference type="NCBI Taxonomy" id="2494326"/>
    <lineage>
        <taxon>Bacteria</taxon>
        <taxon>Pseudomonadati</taxon>
        <taxon>Planctomycetota</taxon>
        <taxon>Candidatus Brocadiia</taxon>
        <taxon>Candidatus Brocadiales</taxon>
        <taxon>Candidatus Brocadiaceae</taxon>
        <taxon>Candidatus Jettenia</taxon>
    </lineage>
</organism>
<reference evidence="1 2" key="1">
    <citation type="submission" date="2019-04" db="EMBL/GenBank/DDBJ databases">
        <title>Genome of a novel bacterium Candidatus Jettenia ecosi reconstructed from metagenome of an anammox bioreactor.</title>
        <authorList>
            <person name="Mardanov A.V."/>
            <person name="Beletsky A.V."/>
            <person name="Ravin N.V."/>
            <person name="Botchkova E.A."/>
            <person name="Litti Y.V."/>
            <person name="Nozhevnikova A.N."/>
        </authorList>
    </citation>
    <scope>NUCLEOTIDE SEQUENCE [LARGE SCALE GENOMIC DNA]</scope>
    <source>
        <strain evidence="1">J2</strain>
    </source>
</reference>